<reference evidence="3 4" key="1">
    <citation type="submission" date="2019-10" db="EMBL/GenBank/DDBJ databases">
        <title>Rudanella paleaurantiibacter sp. nov., isolated from sludge.</title>
        <authorList>
            <person name="Xu S.Q."/>
        </authorList>
    </citation>
    <scope>NUCLEOTIDE SEQUENCE [LARGE SCALE GENOMIC DNA]</scope>
    <source>
        <strain evidence="3 4">HX-22-17</strain>
    </source>
</reference>
<feature type="compositionally biased region" description="Polar residues" evidence="1">
    <location>
        <begin position="140"/>
        <end position="151"/>
    </location>
</feature>
<dbReference type="InterPro" id="IPR031712">
    <property type="entry name" value="DUF5077"/>
</dbReference>
<evidence type="ECO:0000313" key="3">
    <source>
        <dbReference type="EMBL" id="KAB7728676.1"/>
    </source>
</evidence>
<dbReference type="InterPro" id="IPR021862">
    <property type="entry name" value="DUF3472"/>
</dbReference>
<evidence type="ECO:0000256" key="1">
    <source>
        <dbReference type="SAM" id="MobiDB-lite"/>
    </source>
</evidence>
<dbReference type="Pfam" id="PF16871">
    <property type="entry name" value="DUF5077"/>
    <property type="match status" value="1"/>
</dbReference>
<dbReference type="Pfam" id="PF11958">
    <property type="entry name" value="DUF3472"/>
    <property type="match status" value="1"/>
</dbReference>
<feature type="region of interest" description="Disordered" evidence="1">
    <location>
        <begin position="135"/>
        <end position="154"/>
    </location>
</feature>
<protein>
    <submittedName>
        <fullName evidence="3">DUF3472 domain-containing protein</fullName>
    </submittedName>
</protein>
<keyword evidence="4" id="KW-1185">Reference proteome</keyword>
<dbReference type="RefSeq" id="WP_152125569.1">
    <property type="nucleotide sequence ID" value="NZ_WELI01000007.1"/>
</dbReference>
<comment type="caution">
    <text evidence="3">The sequence shown here is derived from an EMBL/GenBank/DDBJ whole genome shotgun (WGS) entry which is preliminary data.</text>
</comment>
<organism evidence="3 4">
    <name type="scientific">Rudanella paleaurantiibacter</name>
    <dbReference type="NCBI Taxonomy" id="2614655"/>
    <lineage>
        <taxon>Bacteria</taxon>
        <taxon>Pseudomonadati</taxon>
        <taxon>Bacteroidota</taxon>
        <taxon>Cytophagia</taxon>
        <taxon>Cytophagales</taxon>
        <taxon>Cytophagaceae</taxon>
        <taxon>Rudanella</taxon>
    </lineage>
</organism>
<dbReference type="AlphaFoldDB" id="A0A7J5TW56"/>
<proteinExistence type="predicted"/>
<dbReference type="Proteomes" id="UP000488299">
    <property type="component" value="Unassembled WGS sequence"/>
</dbReference>
<evidence type="ECO:0000313" key="4">
    <source>
        <dbReference type="Proteomes" id="UP000488299"/>
    </source>
</evidence>
<evidence type="ECO:0000259" key="2">
    <source>
        <dbReference type="Pfam" id="PF16871"/>
    </source>
</evidence>
<accession>A0A7J5TW56</accession>
<sequence>MSQIHIPSARLVWVCLVSLLLTSTCTLSKAPEAAPKAVADTLAVRVSLGGNSWITGGANLSETLSAEGLANWSSADAVVNTYVRFGKVGKLTLSARLRVPTGKSRIRVTVGAQSKEFDIDGSTLAEHRLGEWRIDKGQTPGESTPGESTPGVTMPGGYVKISLQGVRKTGATYAEVTDLGIGGEVVDEQTAFVRNNEGNFFYWGRRGPSVHLRYPIPAEQSVEWFYNEITVPTGNDVIGSYYMANGFGEGYFGMQVNSATERRILFSVWSPFQTDDPKQIPENQKIRLDRKGPEVVTNEFGNEGSGGQSFLRYNWQAGQTYAFLLRGQPGTDGYTAYTAYFRPVGESSWRLIASFRRPQTNTYLKSLYSFLENFVPNTGNVQREAEFGNAWVRTREGQWHELTQIQFTGDNTARKAFRMDYAGGVSASGRFFLRNCGFFDQYTPLRSDFTRPARSVAPTIDWSALP</sequence>
<name>A0A7J5TW56_9BACT</name>
<feature type="domain" description="DUF5077" evidence="2">
    <location>
        <begin position="46"/>
        <end position="136"/>
    </location>
</feature>
<dbReference type="EMBL" id="WELI01000007">
    <property type="protein sequence ID" value="KAB7728676.1"/>
    <property type="molecule type" value="Genomic_DNA"/>
</dbReference>
<gene>
    <name evidence="3" type="ORF">F5984_17730</name>
</gene>